<dbReference type="SUPFAM" id="SSF47473">
    <property type="entry name" value="EF-hand"/>
    <property type="match status" value="1"/>
</dbReference>
<accession>A0A1R4HIE6</accession>
<dbReference type="Proteomes" id="UP000195667">
    <property type="component" value="Unassembled WGS sequence"/>
</dbReference>
<evidence type="ECO:0000313" key="3">
    <source>
        <dbReference type="EMBL" id="SJM95997.1"/>
    </source>
</evidence>
<dbReference type="EMBL" id="FUKI01000163">
    <property type="protein sequence ID" value="SJM95997.1"/>
    <property type="molecule type" value="Genomic_DNA"/>
</dbReference>
<evidence type="ECO:0000256" key="1">
    <source>
        <dbReference type="SAM" id="SignalP"/>
    </source>
</evidence>
<sequence>MNFLKITLLVLLTQVLPSFADASEKIEKINAVITERFAKADVDKDGTLTLDEAKSGMPRVAKEYTAIDTAGSGKITAEQIKTHMDAAYGGK</sequence>
<organism evidence="3 4">
    <name type="scientific">Crenothrix polyspora</name>
    <dbReference type="NCBI Taxonomy" id="360316"/>
    <lineage>
        <taxon>Bacteria</taxon>
        <taxon>Pseudomonadati</taxon>
        <taxon>Pseudomonadota</taxon>
        <taxon>Gammaproteobacteria</taxon>
        <taxon>Methylococcales</taxon>
        <taxon>Crenotrichaceae</taxon>
        <taxon>Crenothrix</taxon>
    </lineage>
</organism>
<evidence type="ECO:0000313" key="4">
    <source>
        <dbReference type="Proteomes" id="UP000195667"/>
    </source>
</evidence>
<dbReference type="InterPro" id="IPR002048">
    <property type="entry name" value="EF_hand_dom"/>
</dbReference>
<dbReference type="Gene3D" id="1.10.238.10">
    <property type="entry name" value="EF-hand"/>
    <property type="match status" value="1"/>
</dbReference>
<dbReference type="RefSeq" id="WP_087145025.1">
    <property type="nucleotide sequence ID" value="NZ_FUKI01000163.1"/>
</dbReference>
<protein>
    <recommendedName>
        <fullName evidence="2">EF-hand domain-containing protein</fullName>
    </recommendedName>
</protein>
<dbReference type="PROSITE" id="PS50222">
    <property type="entry name" value="EF_HAND_2"/>
    <property type="match status" value="1"/>
</dbReference>
<proteinExistence type="predicted"/>
<keyword evidence="4" id="KW-1185">Reference proteome</keyword>
<evidence type="ECO:0000259" key="2">
    <source>
        <dbReference type="PROSITE" id="PS50222"/>
    </source>
</evidence>
<name>A0A1R4HIE6_9GAMM</name>
<gene>
    <name evidence="3" type="ORF">CRENPOLYSF1_830003</name>
</gene>
<dbReference type="InterPro" id="IPR011992">
    <property type="entry name" value="EF-hand-dom_pair"/>
</dbReference>
<feature type="signal peptide" evidence="1">
    <location>
        <begin position="1"/>
        <end position="22"/>
    </location>
</feature>
<feature type="domain" description="EF-hand" evidence="2">
    <location>
        <begin position="28"/>
        <end position="63"/>
    </location>
</feature>
<dbReference type="OrthoDB" id="5461251at2"/>
<reference evidence="4" key="1">
    <citation type="submission" date="2017-02" db="EMBL/GenBank/DDBJ databases">
        <authorList>
            <person name="Daims H."/>
        </authorList>
    </citation>
    <scope>NUCLEOTIDE SEQUENCE [LARGE SCALE GENOMIC DNA]</scope>
</reference>
<dbReference type="GO" id="GO:0005509">
    <property type="term" value="F:calcium ion binding"/>
    <property type="evidence" value="ECO:0007669"/>
    <property type="project" value="InterPro"/>
</dbReference>
<feature type="chain" id="PRO_5012910126" description="EF-hand domain-containing protein" evidence="1">
    <location>
        <begin position="23"/>
        <end position="91"/>
    </location>
</feature>
<dbReference type="AlphaFoldDB" id="A0A1R4HIE6"/>
<keyword evidence="1" id="KW-0732">Signal</keyword>